<dbReference type="Pfam" id="PF00355">
    <property type="entry name" value="Rieske"/>
    <property type="match status" value="1"/>
</dbReference>
<dbReference type="NCBIfam" id="TIGR01416">
    <property type="entry name" value="Rieske_proteo"/>
    <property type="match status" value="1"/>
</dbReference>
<evidence type="ECO:0000256" key="7">
    <source>
        <dbReference type="ARBA" id="ARBA00022833"/>
    </source>
</evidence>
<keyword evidence="8" id="KW-1133">Transmembrane helix</keyword>
<feature type="zinc finger region" description="C3H1-type" evidence="14">
    <location>
        <begin position="426"/>
        <end position="453"/>
    </location>
</feature>
<feature type="domain" description="C3H1-type" evidence="15">
    <location>
        <begin position="426"/>
        <end position="453"/>
    </location>
</feature>
<dbReference type="CDD" id="cd03470">
    <property type="entry name" value="Rieske_cytochrome_bc1"/>
    <property type="match status" value="1"/>
</dbReference>
<evidence type="ECO:0000256" key="9">
    <source>
        <dbReference type="ARBA" id="ARBA00023004"/>
    </source>
</evidence>
<accession>A0ABQ7JCE5</accession>
<comment type="cofactor">
    <cofactor evidence="13">
        <name>[2Fe-2S] cluster</name>
        <dbReference type="ChEBI" id="CHEBI:190135"/>
    </cofactor>
</comment>
<feature type="domain" description="C3H1-type" evidence="15">
    <location>
        <begin position="392"/>
        <end position="418"/>
    </location>
</feature>
<keyword evidence="7 14" id="KW-0862">Zinc</keyword>
<gene>
    <name evidence="17" type="ORF">IE077_001786</name>
</gene>
<dbReference type="InterPro" id="IPR005805">
    <property type="entry name" value="Rieske_Fe-S_prot_C"/>
</dbReference>
<evidence type="ECO:0000256" key="2">
    <source>
        <dbReference type="ARBA" id="ARBA00010651"/>
    </source>
</evidence>
<dbReference type="InterPro" id="IPR006317">
    <property type="entry name" value="Ubiquinol_cyt_c_Rdtase_Fe-S-su"/>
</dbReference>
<keyword evidence="3" id="KW-0812">Transmembrane</keyword>
<keyword evidence="9" id="KW-0408">Iron</keyword>
<keyword evidence="18" id="KW-1185">Reference proteome</keyword>
<dbReference type="PROSITE" id="PS51296">
    <property type="entry name" value="RIESKE"/>
    <property type="match status" value="1"/>
</dbReference>
<evidence type="ECO:0000259" key="15">
    <source>
        <dbReference type="PROSITE" id="PS50103"/>
    </source>
</evidence>
<feature type="domain" description="C3H1-type" evidence="15">
    <location>
        <begin position="357"/>
        <end position="384"/>
    </location>
</feature>
<dbReference type="Gene3D" id="4.10.1000.10">
    <property type="entry name" value="Zinc finger, CCCH-type"/>
    <property type="match status" value="3"/>
</dbReference>
<keyword evidence="4" id="KW-0001">2Fe-2S</keyword>
<evidence type="ECO:0000256" key="1">
    <source>
        <dbReference type="ARBA" id="ARBA00004167"/>
    </source>
</evidence>
<name>A0ABQ7JCE5_9APIC</name>
<evidence type="ECO:0000259" key="16">
    <source>
        <dbReference type="PROSITE" id="PS51296"/>
    </source>
</evidence>
<dbReference type="SMART" id="SM00356">
    <property type="entry name" value="ZnF_C3H1"/>
    <property type="match status" value="3"/>
</dbReference>
<dbReference type="Proteomes" id="UP000823046">
    <property type="component" value="Unassembled WGS sequence"/>
</dbReference>
<keyword evidence="11" id="KW-0472">Membrane</keyword>
<keyword evidence="5 14" id="KW-0479">Metal-binding</keyword>
<proteinExistence type="inferred from homology"/>
<dbReference type="InterPro" id="IPR014349">
    <property type="entry name" value="Rieske_Fe-S_prot"/>
</dbReference>
<feature type="zinc finger region" description="C3H1-type" evidence="14">
    <location>
        <begin position="392"/>
        <end position="418"/>
    </location>
</feature>
<dbReference type="InterPro" id="IPR017941">
    <property type="entry name" value="Rieske_2Fe-2S"/>
</dbReference>
<evidence type="ECO:0000256" key="13">
    <source>
        <dbReference type="ARBA" id="ARBA00034078"/>
    </source>
</evidence>
<evidence type="ECO:0000313" key="18">
    <source>
        <dbReference type="Proteomes" id="UP000823046"/>
    </source>
</evidence>
<evidence type="ECO:0000313" key="17">
    <source>
        <dbReference type="EMBL" id="KAF8821629.1"/>
    </source>
</evidence>
<dbReference type="InterPro" id="IPR036855">
    <property type="entry name" value="Znf_CCCH_sf"/>
</dbReference>
<evidence type="ECO:0000256" key="4">
    <source>
        <dbReference type="ARBA" id="ARBA00022714"/>
    </source>
</evidence>
<dbReference type="SUPFAM" id="SSF50022">
    <property type="entry name" value="ISP domain"/>
    <property type="match status" value="1"/>
</dbReference>
<dbReference type="EMBL" id="JADAQX010000152">
    <property type="protein sequence ID" value="KAF8821629.1"/>
    <property type="molecule type" value="Genomic_DNA"/>
</dbReference>
<feature type="domain" description="Rieske" evidence="16">
    <location>
        <begin position="289"/>
        <end position="353"/>
    </location>
</feature>
<evidence type="ECO:0000256" key="6">
    <source>
        <dbReference type="ARBA" id="ARBA00022771"/>
    </source>
</evidence>
<evidence type="ECO:0000256" key="12">
    <source>
        <dbReference type="ARBA" id="ARBA00023157"/>
    </source>
</evidence>
<keyword evidence="6 14" id="KW-0863">Zinc-finger</keyword>
<comment type="similarity">
    <text evidence="2">Belongs to the Rieske iron-sulfur protein family.</text>
</comment>
<evidence type="ECO:0000256" key="14">
    <source>
        <dbReference type="PROSITE-ProRule" id="PRU00723"/>
    </source>
</evidence>
<dbReference type="InterPro" id="IPR036922">
    <property type="entry name" value="Rieske_2Fe-2S_sf"/>
</dbReference>
<protein>
    <submittedName>
        <fullName evidence="17">Ubiquinol cytochrome c oxidoreductase</fullName>
    </submittedName>
</protein>
<dbReference type="SUPFAM" id="SSF81502">
    <property type="entry name" value="ISP transmembrane anchor"/>
    <property type="match status" value="1"/>
</dbReference>
<comment type="caution">
    <text evidence="17">The sequence shown here is derived from an EMBL/GenBank/DDBJ whole genome shotgun (WGS) entry which is preliminary data.</text>
</comment>
<dbReference type="SUPFAM" id="SSF90229">
    <property type="entry name" value="CCCH zinc finger"/>
    <property type="match status" value="1"/>
</dbReference>
<feature type="zinc finger region" description="C3H1-type" evidence="14">
    <location>
        <begin position="357"/>
        <end position="384"/>
    </location>
</feature>
<reference evidence="17 18" key="1">
    <citation type="journal article" date="2020" name="bioRxiv">
        <title>Metabolic contributions of an alphaproteobacterial endosymbiont in the apicomplexan Cardiosporidium cionae.</title>
        <authorList>
            <person name="Hunter E.S."/>
            <person name="Paight C.J."/>
            <person name="Lane C.E."/>
        </authorList>
    </citation>
    <scope>NUCLEOTIDE SEQUENCE [LARGE SCALE GENOMIC DNA]</scope>
    <source>
        <strain evidence="17">ESH_2018</strain>
    </source>
</reference>
<dbReference type="PRINTS" id="PR00162">
    <property type="entry name" value="RIESKE"/>
</dbReference>
<evidence type="ECO:0000256" key="3">
    <source>
        <dbReference type="ARBA" id="ARBA00022692"/>
    </source>
</evidence>
<organism evidence="17 18">
    <name type="scientific">Cardiosporidium cionae</name>
    <dbReference type="NCBI Taxonomy" id="476202"/>
    <lineage>
        <taxon>Eukaryota</taxon>
        <taxon>Sar</taxon>
        <taxon>Alveolata</taxon>
        <taxon>Apicomplexa</taxon>
        <taxon>Aconoidasida</taxon>
        <taxon>Nephromycida</taxon>
        <taxon>Cardiosporidium</taxon>
    </lineage>
</organism>
<evidence type="ECO:0000256" key="11">
    <source>
        <dbReference type="ARBA" id="ARBA00023136"/>
    </source>
</evidence>
<dbReference type="PROSITE" id="PS50103">
    <property type="entry name" value="ZF_C3H1"/>
    <property type="match status" value="3"/>
</dbReference>
<sequence>MYRSVLFLREVEGFSGNSGMSLLSGLWRSTARFHWRLGNSKQPNRCFASQVKQHIHPANSGTPSSESPVYLNRFDQAAHSSLWQKESEAIALQRKQSKEKSVETAGDLVEPVRHPHDFGGFFKSARMNHYNEVWEPPFPRTPDVSAGELAVGANVTRTSVWHDPNEPAIISVSKFSPDNFRPAGSGMLSALPDSVNSDAHPDFRDYRLPVGHADRRPFMYFISGGSVFLAASLIRSVICKVVHLFWISKDAVALGSTEVDLRPIEAGQQITVKWRGRPVFVKHRTPEQIQIARSDDEAIDSMKDPQLDSERTQRPEWLINVGVCTHLGCIPVDGGDYSGYFCPCHGSHYDLSGKYIAKLIKLCPWNAERECKFGTACNFAHNYEELRSNTCFDKTKLCNSYFQGNCDVVDCRFAHDATELRATVDYYKTSICPQWKNGDCALGYTCRYAHGDAELRSKSNFSRKNLLEWSPEGSVVEDCKKKMANTESSDTTDSQLDGQLLGNAIDFEKSIEAHHINITVSDRYFYPQCWYYEE</sequence>
<evidence type="ECO:0000256" key="5">
    <source>
        <dbReference type="ARBA" id="ARBA00022723"/>
    </source>
</evidence>
<evidence type="ECO:0000256" key="10">
    <source>
        <dbReference type="ARBA" id="ARBA00023014"/>
    </source>
</evidence>
<evidence type="ECO:0000256" key="8">
    <source>
        <dbReference type="ARBA" id="ARBA00022989"/>
    </source>
</evidence>
<comment type="subcellular location">
    <subcellularLocation>
        <location evidence="1">Membrane</location>
        <topology evidence="1">Single-pass membrane protein</topology>
    </subcellularLocation>
</comment>
<dbReference type="Gene3D" id="2.102.10.10">
    <property type="entry name" value="Rieske [2Fe-2S] iron-sulphur domain"/>
    <property type="match status" value="1"/>
</dbReference>
<keyword evidence="10" id="KW-0411">Iron-sulfur</keyword>
<keyword evidence="12" id="KW-1015">Disulfide bond</keyword>
<dbReference type="PANTHER" id="PTHR10134">
    <property type="entry name" value="CYTOCHROME B-C1 COMPLEX SUBUNIT RIESKE, MITOCHONDRIAL"/>
    <property type="match status" value="1"/>
</dbReference>
<dbReference type="Pfam" id="PF00642">
    <property type="entry name" value="zf-CCCH"/>
    <property type="match status" value="2"/>
</dbReference>
<dbReference type="InterPro" id="IPR000571">
    <property type="entry name" value="Znf_CCCH"/>
</dbReference>